<comment type="caution">
    <text evidence="8">The sequence shown here is derived from an EMBL/GenBank/DDBJ whole genome shotgun (WGS) entry which is preliminary data.</text>
</comment>
<protein>
    <submittedName>
        <fullName evidence="8">Alpha/beta fold hydrolase</fullName>
    </submittedName>
</protein>
<keyword evidence="3 8" id="KW-0378">Hydrolase</keyword>
<gene>
    <name evidence="8" type="ORF">JK359_08040</name>
</gene>
<dbReference type="EMBL" id="JAERRK010000003">
    <property type="protein sequence ID" value="MBL1081933.1"/>
    <property type="molecule type" value="Genomic_DNA"/>
</dbReference>
<dbReference type="Gene3D" id="3.40.50.1820">
    <property type="entry name" value="alpha/beta hydrolase"/>
    <property type="match status" value="1"/>
</dbReference>
<evidence type="ECO:0000313" key="9">
    <source>
        <dbReference type="Proteomes" id="UP000661858"/>
    </source>
</evidence>
<sequence length="523" mass="57003">MRSSRTAPLLAVSAVAALVPALVPVTASAAEDPLGQYLQQKPAWHRCDRSAPASYQCATIKVPLNYARPDGKKVGLAISRIKATSSTERRGVLLINPGGPGGTGVEMPLFLKDELPKSVRARYDLIGFDPRGVGQSSPVSCGLTGDELNWDRPYKPGTFAKDVKWARAFADKCNARQGGKLRHITTRNTARDMDVIRAVLGEKKISYLGYSYGTYLGAVYTQMFPQRADRFVLDSAVDPARIWRGMIQVWAEGTEPAFTRWTEWTAERDSTYRLGRTPEAVRKTFYDLVARADRKPIDVDGMRMTGDDIRSNGRAVFFSVRDAADWVVQLKKAAAGRHSAAKPKAPAPVPPSFARATPEDNGDAAFWTVVCADTRAWPRDPEQYRSDAVRDKARYPLYGDFASNIKPCAFWKQNGGEPATVVDNKVGALILQNEWDSQTPLTSGQGLRRLMKGAKMVTVAGGVGHGVYGTKSCADKTATAYLTTGKLPAKDTTCQAPAEARERSGVNPLPIPTPHVPGLGSRF</sequence>
<evidence type="ECO:0000256" key="3">
    <source>
        <dbReference type="ARBA" id="ARBA00022801"/>
    </source>
</evidence>
<dbReference type="Pfam" id="PF08386">
    <property type="entry name" value="Abhydrolase_4"/>
    <property type="match status" value="1"/>
</dbReference>
<dbReference type="PANTHER" id="PTHR43248:SF29">
    <property type="entry name" value="TRIPEPTIDYL AMINOPEPTIDASE"/>
    <property type="match status" value="1"/>
</dbReference>
<dbReference type="SUPFAM" id="SSF53474">
    <property type="entry name" value="alpha/beta-Hydrolases"/>
    <property type="match status" value="1"/>
</dbReference>
<feature type="domain" description="AB hydrolase-1" evidence="6">
    <location>
        <begin position="92"/>
        <end position="266"/>
    </location>
</feature>
<feature type="region of interest" description="Disordered" evidence="4">
    <location>
        <begin position="338"/>
        <end position="357"/>
    </location>
</feature>
<proteinExistence type="inferred from homology"/>
<dbReference type="Pfam" id="PF00561">
    <property type="entry name" value="Abhydrolase_1"/>
    <property type="match status" value="1"/>
</dbReference>
<comment type="similarity">
    <text evidence="1">Belongs to the peptidase S33 family.</text>
</comment>
<keyword evidence="2 5" id="KW-0732">Signal</keyword>
<organism evidence="8 9">
    <name type="scientific">Streptomyces actinomycinicus</name>
    <dbReference type="NCBI Taxonomy" id="1695166"/>
    <lineage>
        <taxon>Bacteria</taxon>
        <taxon>Bacillati</taxon>
        <taxon>Actinomycetota</taxon>
        <taxon>Actinomycetes</taxon>
        <taxon>Kitasatosporales</taxon>
        <taxon>Streptomycetaceae</taxon>
        <taxon>Streptomyces</taxon>
    </lineage>
</organism>
<evidence type="ECO:0000259" key="7">
    <source>
        <dbReference type="Pfam" id="PF08386"/>
    </source>
</evidence>
<evidence type="ECO:0000313" key="8">
    <source>
        <dbReference type="EMBL" id="MBL1081933.1"/>
    </source>
</evidence>
<dbReference type="PANTHER" id="PTHR43248">
    <property type="entry name" value="2-SUCCINYL-6-HYDROXY-2,4-CYCLOHEXADIENE-1-CARBOXYLATE SYNTHASE"/>
    <property type="match status" value="1"/>
</dbReference>
<dbReference type="InterPro" id="IPR013595">
    <property type="entry name" value="Pept_S33_TAP-like_C"/>
</dbReference>
<feature type="chain" id="PRO_5037230388" evidence="5">
    <location>
        <begin position="30"/>
        <end position="523"/>
    </location>
</feature>
<dbReference type="GO" id="GO:0016787">
    <property type="term" value="F:hydrolase activity"/>
    <property type="evidence" value="ECO:0007669"/>
    <property type="project" value="UniProtKB-KW"/>
</dbReference>
<accession>A0A937EFB4</accession>
<evidence type="ECO:0000256" key="4">
    <source>
        <dbReference type="SAM" id="MobiDB-lite"/>
    </source>
</evidence>
<name>A0A937EFB4_9ACTN</name>
<evidence type="ECO:0000256" key="1">
    <source>
        <dbReference type="ARBA" id="ARBA00010088"/>
    </source>
</evidence>
<dbReference type="InterPro" id="IPR000073">
    <property type="entry name" value="AB_hydrolase_1"/>
</dbReference>
<evidence type="ECO:0000259" key="6">
    <source>
        <dbReference type="Pfam" id="PF00561"/>
    </source>
</evidence>
<dbReference type="RefSeq" id="WP_201833395.1">
    <property type="nucleotide sequence ID" value="NZ_JAERRK010000003.1"/>
</dbReference>
<feature type="domain" description="Peptidase S33 tripeptidyl aminopeptidase-like C-terminal" evidence="7">
    <location>
        <begin position="396"/>
        <end position="494"/>
    </location>
</feature>
<dbReference type="Proteomes" id="UP000661858">
    <property type="component" value="Unassembled WGS sequence"/>
</dbReference>
<reference evidence="8" key="1">
    <citation type="submission" date="2021-01" db="EMBL/GenBank/DDBJ databases">
        <title>WGS of actinomycetes isolated from Thailand.</title>
        <authorList>
            <person name="Thawai C."/>
        </authorList>
    </citation>
    <scope>NUCLEOTIDE SEQUENCE</scope>
    <source>
        <strain evidence="8">RCU-197</strain>
    </source>
</reference>
<dbReference type="AlphaFoldDB" id="A0A937EFB4"/>
<dbReference type="InterPro" id="IPR029058">
    <property type="entry name" value="AB_hydrolase_fold"/>
</dbReference>
<evidence type="ECO:0000256" key="5">
    <source>
        <dbReference type="SAM" id="SignalP"/>
    </source>
</evidence>
<evidence type="ECO:0000256" key="2">
    <source>
        <dbReference type="ARBA" id="ARBA00022729"/>
    </source>
</evidence>
<feature type="region of interest" description="Disordered" evidence="4">
    <location>
        <begin position="495"/>
        <end position="523"/>
    </location>
</feature>
<feature type="signal peptide" evidence="5">
    <location>
        <begin position="1"/>
        <end position="29"/>
    </location>
</feature>
<dbReference type="InterPro" id="IPR051601">
    <property type="entry name" value="Serine_prot/Carboxylest_S33"/>
</dbReference>
<keyword evidence="9" id="KW-1185">Reference proteome</keyword>